<gene>
    <name evidence="2" type="ORF">SAMN05421812_110228</name>
</gene>
<dbReference type="SUPFAM" id="SSF51735">
    <property type="entry name" value="NAD(P)-binding Rossmann-fold domains"/>
    <property type="match status" value="1"/>
</dbReference>
<dbReference type="OrthoDB" id="8205493at2"/>
<evidence type="ECO:0000259" key="1">
    <source>
        <dbReference type="Pfam" id="PF02558"/>
    </source>
</evidence>
<evidence type="ECO:0000313" key="3">
    <source>
        <dbReference type="Proteomes" id="UP000198362"/>
    </source>
</evidence>
<reference evidence="2 3" key="1">
    <citation type="submission" date="2017-06" db="EMBL/GenBank/DDBJ databases">
        <authorList>
            <person name="Kim H.J."/>
            <person name="Triplett B.A."/>
        </authorList>
    </citation>
    <scope>NUCLEOTIDE SEQUENCE [LARGE SCALE GENOMIC DNA]</scope>
    <source>
        <strain evidence="2 3">CGMCC 4.5593</strain>
    </source>
</reference>
<protein>
    <submittedName>
        <fullName evidence="2">Nucleoside-diphosphate-sugar epimerase</fullName>
    </submittedName>
</protein>
<dbReference type="EMBL" id="FZPH01000010">
    <property type="protein sequence ID" value="SNT57958.1"/>
    <property type="molecule type" value="Genomic_DNA"/>
</dbReference>
<dbReference type="Proteomes" id="UP000198362">
    <property type="component" value="Unassembled WGS sequence"/>
</dbReference>
<keyword evidence="3" id="KW-1185">Reference proteome</keyword>
<evidence type="ECO:0000313" key="2">
    <source>
        <dbReference type="EMBL" id="SNT57958.1"/>
    </source>
</evidence>
<organism evidence="2 3">
    <name type="scientific">Asanoa hainanensis</name>
    <dbReference type="NCBI Taxonomy" id="560556"/>
    <lineage>
        <taxon>Bacteria</taxon>
        <taxon>Bacillati</taxon>
        <taxon>Actinomycetota</taxon>
        <taxon>Actinomycetes</taxon>
        <taxon>Micromonosporales</taxon>
        <taxon>Micromonosporaceae</taxon>
        <taxon>Asanoa</taxon>
    </lineage>
</organism>
<feature type="domain" description="Ketopantoate reductase N-terminal" evidence="1">
    <location>
        <begin position="3"/>
        <end position="32"/>
    </location>
</feature>
<dbReference type="InterPro" id="IPR013332">
    <property type="entry name" value="KPR_N"/>
</dbReference>
<dbReference type="Pfam" id="PF02558">
    <property type="entry name" value="ApbA"/>
    <property type="match status" value="1"/>
</dbReference>
<sequence>MHVIVGAGAVGSTTARQLAEAGEQVRLVTRSGSGPVHPNIERVAADAGTALTKLSKDAVAIYNCANPPYHTWPTDWPPMAEAMLAAAEASGAPLAITGNLYVYGPVDRPMTEDLPLAAPTVKGRVRVKMWEDAVAAYRSGRISGVTEVRGSDYLSPRYSVIEMAMPGLRANKTIWLPGPLDNPHTFTYTGDMGAALIALARDPRAWGQAWHVPSPAPMTLREVVTKVAQVGGYPLPRLRSYPKAAIRAAGLFDRRTREFVEMSYQWERPFVLDTTLAEATFGLSATPVDEAVRASIPTADPVTA</sequence>
<dbReference type="Gene3D" id="3.40.50.720">
    <property type="entry name" value="NAD(P)-binding Rossmann-like Domain"/>
    <property type="match status" value="1"/>
</dbReference>
<name>A0A239NU46_9ACTN</name>
<dbReference type="AlphaFoldDB" id="A0A239NU46"/>
<dbReference type="InterPro" id="IPR036291">
    <property type="entry name" value="NAD(P)-bd_dom_sf"/>
</dbReference>
<proteinExistence type="predicted"/>
<accession>A0A239NU46</accession>
<dbReference type="RefSeq" id="WP_089252677.1">
    <property type="nucleotide sequence ID" value="NZ_FZPH01000010.1"/>
</dbReference>